<accession>A0A1G2QZ11</accession>
<comment type="caution">
    <text evidence="8">The sequence shown here is derived from an EMBL/GenBank/DDBJ whole genome shotgun (WGS) entry which is preliminary data.</text>
</comment>
<dbReference type="PANTHER" id="PTHR13887:SF14">
    <property type="entry name" value="DISULFIDE BOND FORMATION PROTEIN D"/>
    <property type="match status" value="1"/>
</dbReference>
<proteinExistence type="inferred from homology"/>
<evidence type="ECO:0000256" key="6">
    <source>
        <dbReference type="SAM" id="Phobius"/>
    </source>
</evidence>
<dbReference type="Pfam" id="PF13462">
    <property type="entry name" value="Thioredoxin_4"/>
    <property type="match status" value="1"/>
</dbReference>
<dbReference type="Proteomes" id="UP000178065">
    <property type="component" value="Unassembled WGS sequence"/>
</dbReference>
<sequence length="229" mass="25420">METYKDFYIPAAILLAGIFIGGTILYTGGFDITPERTAAALPAGTARDAVQSNGSTVDFTITKDDHIRGNPEAAMTLVEFSDLECPFCRQFHPTILQALQEYGDDVRWVYKHFPLDGLHPQARPAAEASECVWEQKGNDGFWQFVDAMFEEQERLGSAFYREAAEQIEVNLAQFDDCVSTRKYQNKVEQDYQQGIQAGVSGTPGSYVNGVLVRGAVPYSQLKSIIDSQL</sequence>
<dbReference type="InterPro" id="IPR013766">
    <property type="entry name" value="Thioredoxin_domain"/>
</dbReference>
<reference evidence="8 9" key="1">
    <citation type="journal article" date="2016" name="Nat. Commun.">
        <title>Thousands of microbial genomes shed light on interconnected biogeochemical processes in an aquifer system.</title>
        <authorList>
            <person name="Anantharaman K."/>
            <person name="Brown C.T."/>
            <person name="Hug L.A."/>
            <person name="Sharon I."/>
            <person name="Castelle C.J."/>
            <person name="Probst A.J."/>
            <person name="Thomas B.C."/>
            <person name="Singh A."/>
            <person name="Wilkins M.J."/>
            <person name="Karaoz U."/>
            <person name="Brodie E.L."/>
            <person name="Williams K.H."/>
            <person name="Hubbard S.S."/>
            <person name="Banfield J.F."/>
        </authorList>
    </citation>
    <scope>NUCLEOTIDE SEQUENCE [LARGE SCALE GENOMIC DNA]</scope>
</reference>
<keyword evidence="5" id="KW-0676">Redox-active center</keyword>
<keyword evidence="4" id="KW-1015">Disulfide bond</keyword>
<dbReference type="AlphaFoldDB" id="A0A1G2QZ11"/>
<dbReference type="PROSITE" id="PS51352">
    <property type="entry name" value="THIOREDOXIN_2"/>
    <property type="match status" value="1"/>
</dbReference>
<dbReference type="PANTHER" id="PTHR13887">
    <property type="entry name" value="GLUTATHIONE S-TRANSFERASE KAPPA"/>
    <property type="match status" value="1"/>
</dbReference>
<gene>
    <name evidence="8" type="ORF">A2672_02530</name>
</gene>
<keyword evidence="3" id="KW-0560">Oxidoreductase</keyword>
<name>A0A1G2QZ11_9BACT</name>
<keyword evidence="6" id="KW-1133">Transmembrane helix</keyword>
<evidence type="ECO:0000313" key="9">
    <source>
        <dbReference type="Proteomes" id="UP000178065"/>
    </source>
</evidence>
<evidence type="ECO:0000256" key="4">
    <source>
        <dbReference type="ARBA" id="ARBA00023157"/>
    </source>
</evidence>
<evidence type="ECO:0000256" key="2">
    <source>
        <dbReference type="ARBA" id="ARBA00022729"/>
    </source>
</evidence>
<keyword evidence="6" id="KW-0812">Transmembrane</keyword>
<dbReference type="InterPro" id="IPR036249">
    <property type="entry name" value="Thioredoxin-like_sf"/>
</dbReference>
<comment type="similarity">
    <text evidence="1">Belongs to the thioredoxin family. DsbA subfamily.</text>
</comment>
<evidence type="ECO:0000259" key="7">
    <source>
        <dbReference type="PROSITE" id="PS51352"/>
    </source>
</evidence>
<feature type="domain" description="Thioredoxin" evidence="7">
    <location>
        <begin position="35"/>
        <end position="229"/>
    </location>
</feature>
<keyword evidence="2" id="KW-0732">Signal</keyword>
<protein>
    <recommendedName>
        <fullName evidence="7">Thioredoxin domain-containing protein</fullName>
    </recommendedName>
</protein>
<evidence type="ECO:0000256" key="1">
    <source>
        <dbReference type="ARBA" id="ARBA00005791"/>
    </source>
</evidence>
<evidence type="ECO:0000256" key="5">
    <source>
        <dbReference type="ARBA" id="ARBA00023284"/>
    </source>
</evidence>
<dbReference type="STRING" id="1802448.A2672_02530"/>
<organism evidence="8 9">
    <name type="scientific">Candidatus Wildermuthbacteria bacterium RIFCSPHIGHO2_01_FULL_49_22b</name>
    <dbReference type="NCBI Taxonomy" id="1802448"/>
    <lineage>
        <taxon>Bacteria</taxon>
        <taxon>Candidatus Wildermuthiibacteriota</taxon>
    </lineage>
</organism>
<dbReference type="GO" id="GO:0016491">
    <property type="term" value="F:oxidoreductase activity"/>
    <property type="evidence" value="ECO:0007669"/>
    <property type="project" value="UniProtKB-KW"/>
</dbReference>
<feature type="transmembrane region" description="Helical" evidence="6">
    <location>
        <begin position="7"/>
        <end position="26"/>
    </location>
</feature>
<keyword evidence="6" id="KW-0472">Membrane</keyword>
<evidence type="ECO:0000313" key="8">
    <source>
        <dbReference type="EMBL" id="OHA65820.1"/>
    </source>
</evidence>
<dbReference type="EMBL" id="MHTT01000010">
    <property type="protein sequence ID" value="OHA65820.1"/>
    <property type="molecule type" value="Genomic_DNA"/>
</dbReference>
<evidence type="ECO:0000256" key="3">
    <source>
        <dbReference type="ARBA" id="ARBA00023002"/>
    </source>
</evidence>
<dbReference type="SUPFAM" id="SSF52833">
    <property type="entry name" value="Thioredoxin-like"/>
    <property type="match status" value="1"/>
</dbReference>
<dbReference type="Gene3D" id="3.40.30.10">
    <property type="entry name" value="Glutaredoxin"/>
    <property type="match status" value="1"/>
</dbReference>
<dbReference type="InterPro" id="IPR012336">
    <property type="entry name" value="Thioredoxin-like_fold"/>
</dbReference>